<name>A0A161WPX1_9PEZI</name>
<dbReference type="GO" id="GO:0008270">
    <property type="term" value="F:zinc ion binding"/>
    <property type="evidence" value="ECO:0007669"/>
    <property type="project" value="InterPro"/>
</dbReference>
<dbReference type="GO" id="GO:0006351">
    <property type="term" value="P:DNA-templated transcription"/>
    <property type="evidence" value="ECO:0007669"/>
    <property type="project" value="InterPro"/>
</dbReference>
<dbReference type="InterPro" id="IPR007219">
    <property type="entry name" value="XnlR_reg_dom"/>
</dbReference>
<comment type="caution">
    <text evidence="5">The sequence shown here is derived from an EMBL/GenBank/DDBJ whole genome shotgun (WGS) entry which is preliminary data.</text>
</comment>
<evidence type="ECO:0000256" key="2">
    <source>
        <dbReference type="ARBA" id="ARBA00023242"/>
    </source>
</evidence>
<dbReference type="Proteomes" id="UP000076552">
    <property type="component" value="Unassembled WGS sequence"/>
</dbReference>
<accession>A0A161WPX1</accession>
<evidence type="ECO:0000313" key="6">
    <source>
        <dbReference type="Proteomes" id="UP000076552"/>
    </source>
</evidence>
<dbReference type="STRING" id="708197.A0A161WPX1"/>
<dbReference type="CDD" id="cd12148">
    <property type="entry name" value="fungal_TF_MHR"/>
    <property type="match status" value="1"/>
</dbReference>
<feature type="region of interest" description="Disordered" evidence="3">
    <location>
        <begin position="1"/>
        <end position="26"/>
    </location>
</feature>
<feature type="domain" description="Zn(2)-C6 fungal-type" evidence="4">
    <location>
        <begin position="26"/>
        <end position="57"/>
    </location>
</feature>
<evidence type="ECO:0000313" key="5">
    <source>
        <dbReference type="EMBL" id="KZL73296.1"/>
    </source>
</evidence>
<dbReference type="GO" id="GO:0000981">
    <property type="term" value="F:DNA-binding transcription factor activity, RNA polymerase II-specific"/>
    <property type="evidence" value="ECO:0007669"/>
    <property type="project" value="InterPro"/>
</dbReference>
<evidence type="ECO:0000256" key="3">
    <source>
        <dbReference type="SAM" id="MobiDB-lite"/>
    </source>
</evidence>
<keyword evidence="2" id="KW-0539">Nucleus</keyword>
<dbReference type="GO" id="GO:0001080">
    <property type="term" value="P:nitrogen catabolite activation of transcription from RNA polymerase II promoter"/>
    <property type="evidence" value="ECO:0007669"/>
    <property type="project" value="TreeGrafter"/>
</dbReference>
<dbReference type="GO" id="GO:0005634">
    <property type="term" value="C:nucleus"/>
    <property type="evidence" value="ECO:0007669"/>
    <property type="project" value="TreeGrafter"/>
</dbReference>
<dbReference type="SMART" id="SM00906">
    <property type="entry name" value="Fungal_trans"/>
    <property type="match status" value="1"/>
</dbReference>
<proteinExistence type="predicted"/>
<organism evidence="5 6">
    <name type="scientific">Colletotrichum tofieldiae</name>
    <dbReference type="NCBI Taxonomy" id="708197"/>
    <lineage>
        <taxon>Eukaryota</taxon>
        <taxon>Fungi</taxon>
        <taxon>Dikarya</taxon>
        <taxon>Ascomycota</taxon>
        <taxon>Pezizomycotina</taxon>
        <taxon>Sordariomycetes</taxon>
        <taxon>Hypocreomycetidae</taxon>
        <taxon>Glomerellales</taxon>
        <taxon>Glomerellaceae</taxon>
        <taxon>Colletotrichum</taxon>
        <taxon>Colletotrichum spaethianum species complex</taxon>
    </lineage>
</organism>
<keyword evidence="1" id="KW-0479">Metal-binding</keyword>
<dbReference type="CDD" id="cd00067">
    <property type="entry name" value="GAL4"/>
    <property type="match status" value="1"/>
</dbReference>
<keyword evidence="6" id="KW-1185">Reference proteome</keyword>
<protein>
    <submittedName>
        <fullName evidence="5">Fungal specific transcription factor domain protein</fullName>
    </submittedName>
</protein>
<dbReference type="Pfam" id="PF04082">
    <property type="entry name" value="Fungal_trans"/>
    <property type="match status" value="1"/>
</dbReference>
<dbReference type="PROSITE" id="PS50048">
    <property type="entry name" value="ZN2_CY6_FUNGAL_2"/>
    <property type="match status" value="1"/>
</dbReference>
<evidence type="ECO:0000259" key="4">
    <source>
        <dbReference type="PROSITE" id="PS50048"/>
    </source>
</evidence>
<dbReference type="Gene3D" id="4.10.240.10">
    <property type="entry name" value="Zn(2)-C6 fungal-type DNA-binding domain"/>
    <property type="match status" value="1"/>
</dbReference>
<dbReference type="AlphaFoldDB" id="A0A161WPX1"/>
<dbReference type="Pfam" id="PF00172">
    <property type="entry name" value="Zn_clus"/>
    <property type="match status" value="1"/>
</dbReference>
<dbReference type="PROSITE" id="PS00463">
    <property type="entry name" value="ZN2_CY6_FUNGAL_1"/>
    <property type="match status" value="1"/>
</dbReference>
<dbReference type="InterPro" id="IPR050797">
    <property type="entry name" value="Carb_Metab_Trans_Reg"/>
</dbReference>
<reference evidence="5 6" key="1">
    <citation type="submission" date="2015-06" db="EMBL/GenBank/DDBJ databases">
        <title>Survival trade-offs in plant roots during colonization by closely related pathogenic and mutualistic fungi.</title>
        <authorList>
            <person name="Hacquard S."/>
            <person name="Kracher B."/>
            <person name="Hiruma K."/>
            <person name="Weinman A."/>
            <person name="Muench P."/>
            <person name="Garrido Oter R."/>
            <person name="Ver Loren van Themaat E."/>
            <person name="Dallerey J.-F."/>
            <person name="Damm U."/>
            <person name="Henrissat B."/>
            <person name="Lespinet O."/>
            <person name="Thon M."/>
            <person name="Kemen E."/>
            <person name="McHardy A.C."/>
            <person name="Schulze-Lefert P."/>
            <person name="O'Connell R.J."/>
        </authorList>
    </citation>
    <scope>NUCLEOTIDE SEQUENCE [LARGE SCALE GENOMIC DNA]</scope>
    <source>
        <strain evidence="5 6">0861</strain>
    </source>
</reference>
<sequence>MSSMPLQVGSDAEPTRQYRSRRRQRPCDRCRSLKLKCQQDNQPSCQRCQRSKVDCTFISKARRRTSAKTLAHAETGGEDSLSATGRTELSSLARASLLDTSSTHETPAFEGQHHFQQNEVQEPSTYVLKNPPFTRLAQDRPATQISQSLDQLPGCSMMLLGGSSGLDPWLLRHFRFDELGLQSFYKYHIRNAGGVPTFDKIPVHFILTSDELTATTSVESKLYDMGDLRHQLELLIPPYIGARLIRLFHEHIFPTLPIISRTSLGLGSKERIPDIEAINAIPTHLLAAIYGLALPFTSADEQLAAPLIHDKVPSSEIWRIAQSSFLRDLHKPHLSVLQAMLLYLHKSKENQTQYAVADTAHMWPFMGTIVGLAHNLGLQLECKMMGIPAHEKRVRRRLWWAVYIEDKFLSLLSGRPPYIHEGEWDVSELESSDFINRAEAKTPLPWNRMPFMHMANLAVIADSLQQSLYSLKSCQKLAEDLTGSIHAARSAFDALNTWRSNVPVLETISEYSEAIKLSIESNPSSVQFAYLILVTYVWRAVLRPTVRSQPPPPIIDVDQEVELDEGTSLPFQDLSWDFSDFCDIALDIGENAAEEEATILGLYQSALAWARYLLAFVSKLSSRHIGEFWHSWSQLSFGVVSSFITVLVVQAPNQECARRSKDVLDSWRRLLQDQSRVFPMLWLSFTQLRWDFLQLFVYPHMFKMQFDRETET</sequence>
<dbReference type="InterPro" id="IPR036864">
    <property type="entry name" value="Zn2-C6_fun-type_DNA-bd_sf"/>
</dbReference>
<dbReference type="InterPro" id="IPR001138">
    <property type="entry name" value="Zn2Cys6_DnaBD"/>
</dbReference>
<dbReference type="GO" id="GO:0003677">
    <property type="term" value="F:DNA binding"/>
    <property type="evidence" value="ECO:0007669"/>
    <property type="project" value="InterPro"/>
</dbReference>
<dbReference type="PANTHER" id="PTHR31668">
    <property type="entry name" value="GLUCOSE TRANSPORT TRANSCRIPTION REGULATOR RGT1-RELATED-RELATED"/>
    <property type="match status" value="1"/>
</dbReference>
<dbReference type="SMART" id="SM00066">
    <property type="entry name" value="GAL4"/>
    <property type="match status" value="1"/>
</dbReference>
<dbReference type="PANTHER" id="PTHR31668:SF4">
    <property type="entry name" value="TRANSCRIPTIONAL ACTIVATOR PROTEIN DAL81"/>
    <property type="match status" value="1"/>
</dbReference>
<evidence type="ECO:0000256" key="1">
    <source>
        <dbReference type="ARBA" id="ARBA00022723"/>
    </source>
</evidence>
<dbReference type="EMBL" id="LFIV01000046">
    <property type="protein sequence ID" value="KZL73296.1"/>
    <property type="molecule type" value="Genomic_DNA"/>
</dbReference>
<feature type="region of interest" description="Disordered" evidence="3">
    <location>
        <begin position="66"/>
        <end position="85"/>
    </location>
</feature>
<dbReference type="SUPFAM" id="SSF57701">
    <property type="entry name" value="Zn2/Cys6 DNA-binding domain"/>
    <property type="match status" value="1"/>
</dbReference>
<gene>
    <name evidence="5" type="ORF">CT0861_09770</name>
</gene>